<dbReference type="EMBL" id="KK583995">
    <property type="protein sequence ID" value="KDO16661.1"/>
    <property type="molecule type" value="Genomic_DNA"/>
</dbReference>
<evidence type="ECO:0000256" key="1">
    <source>
        <dbReference type="SAM" id="MobiDB-lite"/>
    </source>
</evidence>
<gene>
    <name evidence="2" type="ORF">SPRG_17842</name>
</gene>
<dbReference type="VEuPathDB" id="FungiDB:SPRG_17842"/>
<keyword evidence="3" id="KW-1185">Reference proteome</keyword>
<reference evidence="2 3" key="1">
    <citation type="journal article" date="2013" name="PLoS Genet.">
        <title>Distinctive expansion of potential virulence genes in the genome of the oomycete fish pathogen Saprolegnia parasitica.</title>
        <authorList>
            <person name="Jiang R.H."/>
            <person name="de Bruijn I."/>
            <person name="Haas B.J."/>
            <person name="Belmonte R."/>
            <person name="Lobach L."/>
            <person name="Christie J."/>
            <person name="van den Ackerveken G."/>
            <person name="Bottin A."/>
            <person name="Bulone V."/>
            <person name="Diaz-Moreno S.M."/>
            <person name="Dumas B."/>
            <person name="Fan L."/>
            <person name="Gaulin E."/>
            <person name="Govers F."/>
            <person name="Grenville-Briggs L.J."/>
            <person name="Horner N.R."/>
            <person name="Levin J.Z."/>
            <person name="Mammella M."/>
            <person name="Meijer H.J."/>
            <person name="Morris P."/>
            <person name="Nusbaum C."/>
            <person name="Oome S."/>
            <person name="Phillips A.J."/>
            <person name="van Rooyen D."/>
            <person name="Rzeszutek E."/>
            <person name="Saraiva M."/>
            <person name="Secombes C.J."/>
            <person name="Seidl M.F."/>
            <person name="Snel B."/>
            <person name="Stassen J.H."/>
            <person name="Sykes S."/>
            <person name="Tripathy S."/>
            <person name="van den Berg H."/>
            <person name="Vega-Arreguin J.C."/>
            <person name="Wawra S."/>
            <person name="Young S.K."/>
            <person name="Zeng Q."/>
            <person name="Dieguez-Uribeondo J."/>
            <person name="Russ C."/>
            <person name="Tyler B.M."/>
            <person name="van West P."/>
        </authorList>
    </citation>
    <scope>NUCLEOTIDE SEQUENCE [LARGE SCALE GENOMIC DNA]</scope>
    <source>
        <strain evidence="2 3">CBS 223.65</strain>
    </source>
</reference>
<feature type="region of interest" description="Disordered" evidence="1">
    <location>
        <begin position="178"/>
        <end position="203"/>
    </location>
</feature>
<protein>
    <submittedName>
        <fullName evidence="2">Uncharacterized protein</fullName>
    </submittedName>
</protein>
<organism evidence="2 3">
    <name type="scientific">Saprolegnia parasitica (strain CBS 223.65)</name>
    <dbReference type="NCBI Taxonomy" id="695850"/>
    <lineage>
        <taxon>Eukaryota</taxon>
        <taxon>Sar</taxon>
        <taxon>Stramenopiles</taxon>
        <taxon>Oomycota</taxon>
        <taxon>Saprolegniomycetes</taxon>
        <taxon>Saprolegniales</taxon>
        <taxon>Saprolegniaceae</taxon>
        <taxon>Saprolegnia</taxon>
    </lineage>
</organism>
<proteinExistence type="predicted"/>
<dbReference type="RefSeq" id="XP_012212630.1">
    <property type="nucleotide sequence ID" value="XM_012357240.1"/>
</dbReference>
<evidence type="ECO:0000313" key="2">
    <source>
        <dbReference type="EMBL" id="KDO16661.1"/>
    </source>
</evidence>
<sequence>MARDHVDAFLRDAGSHERVPRDHDLRCIAPRVCRQRCINEALVLSNVIQSRVVTTLEALAITNELASKRSARGTQLSCLTEVDLLERKTSYLRSALRETVDAIAKTIVNDDRAMYLARKAFLKELQTTGECMQEQHLGSPLQALARKSLAFEYDANDFRTSAFVDLPDLPGTPVEFAESLSPVSESPPNLLLASYPTPAAARA</sequence>
<dbReference type="KEGG" id="spar:SPRG_17842"/>
<evidence type="ECO:0000313" key="3">
    <source>
        <dbReference type="Proteomes" id="UP000030745"/>
    </source>
</evidence>
<name>A0A067BQT2_SAPPC</name>
<dbReference type="AlphaFoldDB" id="A0A067BQT2"/>
<dbReference type="GeneID" id="24139370"/>
<dbReference type="Proteomes" id="UP000030745">
    <property type="component" value="Unassembled WGS sequence"/>
</dbReference>
<accession>A0A067BQT2</accession>